<organism evidence="1 2">
    <name type="scientific">Ancylostoma duodenale</name>
    <dbReference type="NCBI Taxonomy" id="51022"/>
    <lineage>
        <taxon>Eukaryota</taxon>
        <taxon>Metazoa</taxon>
        <taxon>Ecdysozoa</taxon>
        <taxon>Nematoda</taxon>
        <taxon>Chromadorea</taxon>
        <taxon>Rhabditida</taxon>
        <taxon>Rhabditina</taxon>
        <taxon>Rhabditomorpha</taxon>
        <taxon>Strongyloidea</taxon>
        <taxon>Ancylostomatidae</taxon>
        <taxon>Ancylostomatinae</taxon>
        <taxon>Ancylostoma</taxon>
    </lineage>
</organism>
<reference evidence="1 2" key="1">
    <citation type="submission" date="2013-12" db="EMBL/GenBank/DDBJ databases">
        <title>Draft genome of the parsitic nematode Ancylostoma duodenale.</title>
        <authorList>
            <person name="Mitreva M."/>
        </authorList>
    </citation>
    <scope>NUCLEOTIDE SEQUENCE [LARGE SCALE GENOMIC DNA]</scope>
    <source>
        <strain evidence="1 2">Zhejiang</strain>
    </source>
</reference>
<accession>A0A0C2GK97</accession>
<dbReference type="Pfam" id="PF04370">
    <property type="entry name" value="DUF508"/>
    <property type="match status" value="1"/>
</dbReference>
<dbReference type="Proteomes" id="UP000054047">
    <property type="component" value="Unassembled WGS sequence"/>
</dbReference>
<dbReference type="OrthoDB" id="5826335at2759"/>
<keyword evidence="2" id="KW-1185">Reference proteome</keyword>
<dbReference type="EMBL" id="KN729920">
    <property type="protein sequence ID" value="KIH61660.1"/>
    <property type="molecule type" value="Genomic_DNA"/>
</dbReference>
<sequence length="126" mass="14073">MLGEMQVLSTNLKCEKQPDGKYLYEYSVEVHPHEEDEDLAGKASAQLRIKDEFPCSATVREVIDHFRIETDGVHRGVFAPRLAYALGRARSASYPLLDCDLDKSLAELCGTDLDTNTITIIADVTR</sequence>
<evidence type="ECO:0000313" key="2">
    <source>
        <dbReference type="Proteomes" id="UP000054047"/>
    </source>
</evidence>
<name>A0A0C2GK97_9BILA</name>
<dbReference type="InterPro" id="IPR007465">
    <property type="entry name" value="DUF508"/>
</dbReference>
<evidence type="ECO:0000313" key="1">
    <source>
        <dbReference type="EMBL" id="KIH61660.1"/>
    </source>
</evidence>
<protein>
    <submittedName>
        <fullName evidence="1">Uncharacterized protein</fullName>
    </submittedName>
</protein>
<proteinExistence type="predicted"/>
<gene>
    <name evidence="1" type="ORF">ANCDUO_08062</name>
</gene>
<dbReference type="AlphaFoldDB" id="A0A0C2GK97"/>